<keyword evidence="6" id="KW-1185">Reference proteome</keyword>
<dbReference type="Proteomes" id="UP001527202">
    <property type="component" value="Unassembled WGS sequence"/>
</dbReference>
<dbReference type="Pfam" id="PF02517">
    <property type="entry name" value="Rce1-like"/>
    <property type="match status" value="1"/>
</dbReference>
<feature type="transmembrane region" description="Helical" evidence="1">
    <location>
        <begin position="47"/>
        <end position="66"/>
    </location>
</feature>
<keyword evidence="4" id="KW-0378">Hydrolase</keyword>
<dbReference type="GO" id="GO:0080120">
    <property type="term" value="P:CAAX-box protein maturation"/>
    <property type="evidence" value="ECO:0007669"/>
    <property type="project" value="UniProtKB-ARBA"/>
</dbReference>
<feature type="transmembrane region" description="Helical" evidence="1">
    <location>
        <begin position="265"/>
        <end position="284"/>
    </location>
</feature>
<feature type="transmembrane region" description="Helical" evidence="1">
    <location>
        <begin position="21"/>
        <end position="41"/>
    </location>
</feature>
<keyword evidence="1" id="KW-0472">Membrane</keyword>
<sequence length="291" mass="31729">MISNAATLSTEEQVHRARKGLRLFLSILLVFSIIMNTAVILTKSIPLIVVYMFTPALSSILARLLLREGFKDVSFNLGSAKIWKGIGLAVLIPIIICFITYSIAWFSGLAIFQLPVGGSLEPIFHMLGLQHLPTPLNFILIVVVTGILGSLINLIPVMGEEVGWRGYMLTRLVNAKVPRPVLVSGLIWATWHVPIVIAGLYVEGPSMILTVAGLYLCIVPFGYIIAYLRLATGSVWPAVIIHSAWNAVVQGPFARATTGNHTEIWVGESGMITALIILIAAILVSRRKLIK</sequence>
<dbReference type="InterPro" id="IPR042150">
    <property type="entry name" value="MmRce1-like"/>
</dbReference>
<accession>A0A410WYA7</accession>
<dbReference type="GO" id="GO:0006508">
    <property type="term" value="P:proteolysis"/>
    <property type="evidence" value="ECO:0007669"/>
    <property type="project" value="UniProtKB-KW"/>
</dbReference>
<evidence type="ECO:0000313" key="5">
    <source>
        <dbReference type="Proteomes" id="UP000288943"/>
    </source>
</evidence>
<feature type="transmembrane region" description="Helical" evidence="1">
    <location>
        <begin position="136"/>
        <end position="159"/>
    </location>
</feature>
<feature type="transmembrane region" description="Helical" evidence="1">
    <location>
        <begin position="235"/>
        <end position="253"/>
    </location>
</feature>
<dbReference type="OrthoDB" id="9777755at2"/>
<evidence type="ECO:0000313" key="6">
    <source>
        <dbReference type="Proteomes" id="UP001527202"/>
    </source>
</evidence>
<evidence type="ECO:0000313" key="3">
    <source>
        <dbReference type="EMBL" id="MCY9596412.1"/>
    </source>
</evidence>
<feature type="transmembrane region" description="Helical" evidence="1">
    <location>
        <begin position="207"/>
        <end position="228"/>
    </location>
</feature>
<feature type="transmembrane region" description="Helical" evidence="1">
    <location>
        <begin position="86"/>
        <end position="116"/>
    </location>
</feature>
<dbReference type="RefSeq" id="WP_042226540.1">
    <property type="nucleotide sequence ID" value="NZ_CP026520.1"/>
</dbReference>
<dbReference type="PANTHER" id="PTHR35797">
    <property type="entry name" value="PROTEASE-RELATED"/>
    <property type="match status" value="1"/>
</dbReference>
<dbReference type="EMBL" id="CP026520">
    <property type="protein sequence ID" value="QAV19429.1"/>
    <property type="molecule type" value="Genomic_DNA"/>
</dbReference>
<keyword evidence="4" id="KW-0645">Protease</keyword>
<dbReference type="InterPro" id="IPR003675">
    <property type="entry name" value="Rce1/LyrA-like_dom"/>
</dbReference>
<dbReference type="GO" id="GO:0004175">
    <property type="term" value="F:endopeptidase activity"/>
    <property type="evidence" value="ECO:0007669"/>
    <property type="project" value="UniProtKB-ARBA"/>
</dbReference>
<keyword evidence="1" id="KW-0812">Transmembrane</keyword>
<reference evidence="4 5" key="1">
    <citation type="submission" date="2018-01" db="EMBL/GenBank/DDBJ databases">
        <title>The whole genome sequencing and assembly of Paenibacillus chitinolyticus KCCM 41400 strain.</title>
        <authorList>
            <person name="Kim J.-Y."/>
            <person name="Park M.-K."/>
            <person name="Lee Y.-J."/>
            <person name="Yi H."/>
            <person name="Bahn Y.-S."/>
            <person name="Kim J.F."/>
            <person name="Lee D.-W."/>
        </authorList>
    </citation>
    <scope>NUCLEOTIDE SEQUENCE [LARGE SCALE GENOMIC DNA]</scope>
    <source>
        <strain evidence="4 5">KCCM 41400</strain>
    </source>
</reference>
<dbReference type="PANTHER" id="PTHR35797:SF1">
    <property type="entry name" value="PROTEASE"/>
    <property type="match status" value="1"/>
</dbReference>
<evidence type="ECO:0000259" key="2">
    <source>
        <dbReference type="Pfam" id="PF02517"/>
    </source>
</evidence>
<dbReference type="EMBL" id="JAMDMJ010000013">
    <property type="protein sequence ID" value="MCY9596412.1"/>
    <property type="molecule type" value="Genomic_DNA"/>
</dbReference>
<dbReference type="AlphaFoldDB" id="A0A410WYA7"/>
<dbReference type="GO" id="GO:0008237">
    <property type="term" value="F:metallopeptidase activity"/>
    <property type="evidence" value="ECO:0007669"/>
    <property type="project" value="UniProtKB-KW"/>
</dbReference>
<organism evidence="4 5">
    <name type="scientific">Paenibacillus chitinolyticus</name>
    <dbReference type="NCBI Taxonomy" id="79263"/>
    <lineage>
        <taxon>Bacteria</taxon>
        <taxon>Bacillati</taxon>
        <taxon>Bacillota</taxon>
        <taxon>Bacilli</taxon>
        <taxon>Bacillales</taxon>
        <taxon>Paenibacillaceae</taxon>
        <taxon>Paenibacillus</taxon>
    </lineage>
</organism>
<feature type="domain" description="CAAX prenyl protease 2/Lysostaphin resistance protein A-like" evidence="2">
    <location>
        <begin position="151"/>
        <end position="248"/>
    </location>
</feature>
<proteinExistence type="predicted"/>
<dbReference type="Proteomes" id="UP000288943">
    <property type="component" value="Chromosome"/>
</dbReference>
<keyword evidence="1" id="KW-1133">Transmembrane helix</keyword>
<dbReference type="GeneID" id="95376664"/>
<name>A0A410WYA7_9BACL</name>
<keyword evidence="4" id="KW-0482">Metalloprotease</keyword>
<gene>
    <name evidence="3" type="ORF">M5X16_11580</name>
    <name evidence="4" type="ORF">PC41400_17875</name>
</gene>
<evidence type="ECO:0000313" key="4">
    <source>
        <dbReference type="EMBL" id="QAV19429.1"/>
    </source>
</evidence>
<reference evidence="3 6" key="2">
    <citation type="submission" date="2022-05" db="EMBL/GenBank/DDBJ databases">
        <title>Genome Sequencing of Bee-Associated Microbes.</title>
        <authorList>
            <person name="Dunlap C."/>
        </authorList>
    </citation>
    <scope>NUCLEOTIDE SEQUENCE [LARGE SCALE GENOMIC DNA]</scope>
    <source>
        <strain evidence="3 6">NRRL B-23120</strain>
    </source>
</reference>
<feature type="transmembrane region" description="Helical" evidence="1">
    <location>
        <begin position="180"/>
        <end position="201"/>
    </location>
</feature>
<evidence type="ECO:0000256" key="1">
    <source>
        <dbReference type="SAM" id="Phobius"/>
    </source>
</evidence>
<protein>
    <submittedName>
        <fullName evidence="4">CPBP family intramembrane metalloprotease</fullName>
    </submittedName>
</protein>
<dbReference type="KEGG" id="pchi:PC41400_17875"/>